<dbReference type="PROSITE" id="PS51186">
    <property type="entry name" value="GNAT"/>
    <property type="match status" value="1"/>
</dbReference>
<protein>
    <submittedName>
        <fullName evidence="4">GNAT family N-acetyltransferase</fullName>
    </submittedName>
</protein>
<dbReference type="InterPro" id="IPR050832">
    <property type="entry name" value="Bact_Acetyltransf"/>
</dbReference>
<dbReference type="Proteomes" id="UP000564378">
    <property type="component" value="Unassembled WGS sequence"/>
</dbReference>
<dbReference type="GO" id="GO:0016747">
    <property type="term" value="F:acyltransferase activity, transferring groups other than amino-acyl groups"/>
    <property type="evidence" value="ECO:0007669"/>
    <property type="project" value="InterPro"/>
</dbReference>
<dbReference type="PANTHER" id="PTHR43877:SF2">
    <property type="entry name" value="AMINOALKYLPHOSPHONATE N-ACETYLTRANSFERASE-RELATED"/>
    <property type="match status" value="1"/>
</dbReference>
<dbReference type="EMBL" id="JACJVJ010000001">
    <property type="protein sequence ID" value="MBC2777379.1"/>
    <property type="molecule type" value="Genomic_DNA"/>
</dbReference>
<keyword evidence="5" id="KW-1185">Reference proteome</keyword>
<dbReference type="Pfam" id="PF00583">
    <property type="entry name" value="Acetyltransf_1"/>
    <property type="match status" value="1"/>
</dbReference>
<dbReference type="InterPro" id="IPR000182">
    <property type="entry name" value="GNAT_dom"/>
</dbReference>
<sequence>MSGLAIRPARREDLQTIVAMLDDDEHSSGREDPSLPLDPRYAQAFDAIDADPDQLLVIAEIEGQPVGTLQLSFLPGIAFRGAWRGHVEAVRVASDRRGEGVGAQLMTWAEAQCRARGCRLAQLMSNESRTDAHRFYERLGWAKSHRGFKKSLESA</sequence>
<evidence type="ECO:0000256" key="2">
    <source>
        <dbReference type="ARBA" id="ARBA00023315"/>
    </source>
</evidence>
<comment type="caution">
    <text evidence="4">The sequence shown here is derived from an EMBL/GenBank/DDBJ whole genome shotgun (WGS) entry which is preliminary data.</text>
</comment>
<evidence type="ECO:0000256" key="1">
    <source>
        <dbReference type="ARBA" id="ARBA00022679"/>
    </source>
</evidence>
<dbReference type="PANTHER" id="PTHR43877">
    <property type="entry name" value="AMINOALKYLPHOSPHONATE N-ACETYLTRANSFERASE-RELATED-RELATED"/>
    <property type="match status" value="1"/>
</dbReference>
<dbReference type="AlphaFoldDB" id="A0A842HYG4"/>
<name>A0A842HYG4_9SPHN</name>
<dbReference type="Gene3D" id="3.40.630.30">
    <property type="match status" value="1"/>
</dbReference>
<reference evidence="4 5" key="1">
    <citation type="submission" date="2020-08" db="EMBL/GenBank/DDBJ databases">
        <title>Draft genome sequence of Parasphingopyxis sp. GrpM-11.</title>
        <authorList>
            <person name="Oh J."/>
            <person name="Roh D.-H."/>
        </authorList>
    </citation>
    <scope>NUCLEOTIDE SEQUENCE [LARGE SCALE GENOMIC DNA]</scope>
    <source>
        <strain evidence="4 5">GrpM-11</strain>
    </source>
</reference>
<keyword evidence="2" id="KW-0012">Acyltransferase</keyword>
<dbReference type="InterPro" id="IPR016181">
    <property type="entry name" value="Acyl_CoA_acyltransferase"/>
</dbReference>
<feature type="domain" description="N-acetyltransferase" evidence="3">
    <location>
        <begin position="4"/>
        <end position="155"/>
    </location>
</feature>
<dbReference type="SUPFAM" id="SSF55729">
    <property type="entry name" value="Acyl-CoA N-acyltransferases (Nat)"/>
    <property type="match status" value="1"/>
</dbReference>
<organism evidence="4 5">
    <name type="scientific">Parasphingopyxis marina</name>
    <dbReference type="NCBI Taxonomy" id="2761622"/>
    <lineage>
        <taxon>Bacteria</taxon>
        <taxon>Pseudomonadati</taxon>
        <taxon>Pseudomonadota</taxon>
        <taxon>Alphaproteobacteria</taxon>
        <taxon>Sphingomonadales</taxon>
        <taxon>Sphingomonadaceae</taxon>
        <taxon>Parasphingopyxis</taxon>
    </lineage>
</organism>
<proteinExistence type="predicted"/>
<accession>A0A842HYG4</accession>
<gene>
    <name evidence="4" type="ORF">H6P80_07070</name>
</gene>
<keyword evidence="1 4" id="KW-0808">Transferase</keyword>
<evidence type="ECO:0000259" key="3">
    <source>
        <dbReference type="PROSITE" id="PS51186"/>
    </source>
</evidence>
<dbReference type="CDD" id="cd04301">
    <property type="entry name" value="NAT_SF"/>
    <property type="match status" value="1"/>
</dbReference>
<evidence type="ECO:0000313" key="5">
    <source>
        <dbReference type="Proteomes" id="UP000564378"/>
    </source>
</evidence>
<evidence type="ECO:0000313" key="4">
    <source>
        <dbReference type="EMBL" id="MBC2777379.1"/>
    </source>
</evidence>
<dbReference type="RefSeq" id="WP_185800592.1">
    <property type="nucleotide sequence ID" value="NZ_JACJVJ010000001.1"/>
</dbReference>